<feature type="compositionally biased region" description="Low complexity" evidence="3">
    <location>
        <begin position="1088"/>
        <end position="1097"/>
    </location>
</feature>
<feature type="compositionally biased region" description="Basic and acidic residues" evidence="3">
    <location>
        <begin position="617"/>
        <end position="628"/>
    </location>
</feature>
<dbReference type="PANTHER" id="PTHR47566">
    <property type="match status" value="1"/>
</dbReference>
<dbReference type="EMBL" id="ML996086">
    <property type="protein sequence ID" value="KAF2152526.1"/>
    <property type="molecule type" value="Genomic_DNA"/>
</dbReference>
<evidence type="ECO:0000313" key="5">
    <source>
        <dbReference type="Proteomes" id="UP000799439"/>
    </source>
</evidence>
<dbReference type="SUPFAM" id="SSF52058">
    <property type="entry name" value="L domain-like"/>
    <property type="match status" value="1"/>
</dbReference>
<feature type="compositionally biased region" description="Basic and acidic residues" evidence="3">
    <location>
        <begin position="566"/>
        <end position="582"/>
    </location>
</feature>
<dbReference type="Gene3D" id="3.80.10.10">
    <property type="entry name" value="Ribonuclease Inhibitor"/>
    <property type="match status" value="2"/>
</dbReference>
<feature type="compositionally biased region" description="Basic and acidic residues" evidence="3">
    <location>
        <begin position="1002"/>
        <end position="1025"/>
    </location>
</feature>
<comment type="caution">
    <text evidence="4">The sequence shown here is derived from an EMBL/GenBank/DDBJ whole genome shotgun (WGS) entry which is preliminary data.</text>
</comment>
<feature type="compositionally biased region" description="Polar residues" evidence="3">
    <location>
        <begin position="1044"/>
        <end position="1083"/>
    </location>
</feature>
<dbReference type="Pfam" id="PF00560">
    <property type="entry name" value="LRR_1"/>
    <property type="match status" value="1"/>
</dbReference>
<feature type="compositionally biased region" description="Acidic residues" evidence="3">
    <location>
        <begin position="866"/>
        <end position="879"/>
    </location>
</feature>
<reference evidence="4" key="1">
    <citation type="journal article" date="2020" name="Stud. Mycol.">
        <title>101 Dothideomycetes genomes: a test case for predicting lifestyles and emergence of pathogens.</title>
        <authorList>
            <person name="Haridas S."/>
            <person name="Albert R."/>
            <person name="Binder M."/>
            <person name="Bloem J."/>
            <person name="Labutti K."/>
            <person name="Salamov A."/>
            <person name="Andreopoulos B."/>
            <person name="Baker S."/>
            <person name="Barry K."/>
            <person name="Bills G."/>
            <person name="Bluhm B."/>
            <person name="Cannon C."/>
            <person name="Castanera R."/>
            <person name="Culley D."/>
            <person name="Daum C."/>
            <person name="Ezra D."/>
            <person name="Gonzalez J."/>
            <person name="Henrissat B."/>
            <person name="Kuo A."/>
            <person name="Liang C."/>
            <person name="Lipzen A."/>
            <person name="Lutzoni F."/>
            <person name="Magnuson J."/>
            <person name="Mondo S."/>
            <person name="Nolan M."/>
            <person name="Ohm R."/>
            <person name="Pangilinan J."/>
            <person name="Park H.-J."/>
            <person name="Ramirez L."/>
            <person name="Alfaro M."/>
            <person name="Sun H."/>
            <person name="Tritt A."/>
            <person name="Yoshinaga Y."/>
            <person name="Zwiers L.-H."/>
            <person name="Turgeon B."/>
            <person name="Goodwin S."/>
            <person name="Spatafora J."/>
            <person name="Crous P."/>
            <person name="Grigoriev I."/>
        </authorList>
    </citation>
    <scope>NUCLEOTIDE SEQUENCE</scope>
    <source>
        <strain evidence="4">CBS 260.36</strain>
    </source>
</reference>
<feature type="region of interest" description="Disordered" evidence="3">
    <location>
        <begin position="849"/>
        <end position="1144"/>
    </location>
</feature>
<name>A0A9P4J171_9PEZI</name>
<accession>A0A9P4J171</accession>
<dbReference type="InterPro" id="IPR052574">
    <property type="entry name" value="CDIRP"/>
</dbReference>
<dbReference type="GO" id="GO:0031028">
    <property type="term" value="P:septation initiation signaling"/>
    <property type="evidence" value="ECO:0007669"/>
    <property type="project" value="TreeGrafter"/>
</dbReference>
<feature type="region of interest" description="Disordered" evidence="3">
    <location>
        <begin position="350"/>
        <end position="408"/>
    </location>
</feature>
<feature type="compositionally biased region" description="Polar residues" evidence="3">
    <location>
        <begin position="885"/>
        <end position="904"/>
    </location>
</feature>
<organism evidence="4 5">
    <name type="scientific">Myriangium duriaei CBS 260.36</name>
    <dbReference type="NCBI Taxonomy" id="1168546"/>
    <lineage>
        <taxon>Eukaryota</taxon>
        <taxon>Fungi</taxon>
        <taxon>Dikarya</taxon>
        <taxon>Ascomycota</taxon>
        <taxon>Pezizomycotina</taxon>
        <taxon>Dothideomycetes</taxon>
        <taxon>Dothideomycetidae</taxon>
        <taxon>Myriangiales</taxon>
        <taxon>Myriangiaceae</taxon>
        <taxon>Myriangium</taxon>
    </lineage>
</organism>
<feature type="region of interest" description="Disordered" evidence="3">
    <location>
        <begin position="512"/>
        <end position="672"/>
    </location>
</feature>
<dbReference type="SMART" id="SM00365">
    <property type="entry name" value="LRR_SD22"/>
    <property type="match status" value="6"/>
</dbReference>
<protein>
    <submittedName>
        <fullName evidence="4">Uncharacterized protein</fullName>
    </submittedName>
</protein>
<dbReference type="InterPro" id="IPR001611">
    <property type="entry name" value="Leu-rich_rpt"/>
</dbReference>
<evidence type="ECO:0000313" key="4">
    <source>
        <dbReference type="EMBL" id="KAF2152526.1"/>
    </source>
</evidence>
<feature type="compositionally biased region" description="Polar residues" evidence="3">
    <location>
        <begin position="216"/>
        <end position="245"/>
    </location>
</feature>
<evidence type="ECO:0000256" key="2">
    <source>
        <dbReference type="ARBA" id="ARBA00022737"/>
    </source>
</evidence>
<dbReference type="InterPro" id="IPR032675">
    <property type="entry name" value="LRR_dom_sf"/>
</dbReference>
<dbReference type="GO" id="GO:0061499">
    <property type="term" value="C:outer plaque of mitotic spindle pole body"/>
    <property type="evidence" value="ECO:0007669"/>
    <property type="project" value="TreeGrafter"/>
</dbReference>
<feature type="compositionally biased region" description="Basic and acidic residues" evidence="3">
    <location>
        <begin position="102"/>
        <end position="116"/>
    </location>
</feature>
<sequence>MPATPMPWLADLPDEWVAAPPVCAQEAVRRSSLASISSVKQCKDASGSQSGSVRQGLKQLNENSQNARAGFSSVRGASVKGTVQSVDSVVRYDTVERQSSPAKKESDMEWKRRLVDGDLGYGDQTDLFGPSALENIFQSPSKPSSATKGRPSNLKHSEAIPSSPPPWPTSLLFKQRSDVRFPSLSHHEEESEVGDSEVHSKSDESGSILREDAENVNLSVDQSEASSHNDQTGSTDRKVSGQTEIGNETFSPVFISKHTTLNGEINYTPLDSETARIMKTSSMASTHTVQNYQGDLSGLSRDTDNEYLPTFDENILHVEVSLPDNLPTGTPPVSKLGNFVTVQRGGLSNYGSFRTRPLSPSGPDSRKPSVTFKSVEAEDVYPTTETNLDARSEHEPTTHSLPQTPTRDVSAVPELLNPRSSGSPLKLFGVYDTFTNRKLLRRLSQLEDSGEKPVATKEVLEEESLLQDANVSHLQSEEIRSPVTTNIRAQSTLDNFGEHEIDEIDFEANLSFPSENYHGSDNRPNEQRSPSGSPEPGVLPPGAMSPFMFHVDDCDDPQESFGVKRKLSDRSTNKSRRPESSPRVEQGFRTAPHAGDSIRSRGSPTKLPTPKRQRTLHHLDIEMERLTLDADQGDEDEEDENSVLPALRAPTQIRPRNPTPSQQRQHENDDLNLEMLSSSPKLRTIRDQIEESSLPGSIKLVSQAKVVASEMAAFTLNVAKHDIEAGERKRSITTQDFLDEAMHIMSLIRARGRPNQSGLGSVEESNEESSIADEEPEPSEVRSPSVLRVSRPPSREGIVSGWRPRSQPNQDPKAESQLKRYQEKDDMEILDATFHSLKLKGLVEEEYSELSDGSIGEIRISGPIQQDDEFESDPFEDYDERPGSMGSQGSENYSTGRTQGTSSTHKSDNVATLAPETVAHLIPEEVAGMTFDRTQGKWVRMKPERPTVTRRQSECPGSNLTSDDDPFNNIPDLTVDEMEEQERVRTSQVSKHVSSDPAIRPLTERGHARYSSRDETTFVRPDSGHSRMQTLLKSSTAPGHPMMDSSQAHIETRATSWATEHQTQARKSTKTFEPNLSTVQQFETIPGRTQTASTTRSRSPKSADLQQFSSEPAHRWDEQESDVEELPPRQASARPQARKVSFQAQSFRQRRFGQDVDQSELSIVAELPDKRLMSVSVAVSRPVRDSNDDLQLTIHDDPLDQSSLILSDLPDFTVADIDNRPGPSERNLAATVACHGKEVEGDRYALAVQDLVKTLTDIKGDEPFWEDIKQLDLKCQSLNSLHGLEDFCTRVQQLDVSGNALSHLEGAPYAVRWLNASRNALSSLTGWNQLVNLQYLDISHNQITSLDGVGCLMHLRELKADHNQISSMSGLRDLDGLLKLNVSHNEIASVDFSRCNWTRLEELDLSSNRIHQVTSITGLPALKKFVLDDNTIAKLLLGKHSDESCQLQYLSASNNKIQTLDLTSVSSLRYLDLDCNSISSLSGLSSLKQLDLLSLRRQTYTDSLHNIWDTTFSSIIYARTVNLSGNTFPDTLTIQTTQNTISNLELSSCGLLTLPSSFGLHFPNLSSLNLNFNALKDIRPLLNIQRLTTLHLAGNRLARLRKCIETLAHLKGLTEVDLRENPFSVGFYAPLGTEGQLVRAGQAEERFDDVQRRKARPYLLPGSSGVSDGGHWKTLDEDTRLRRRVHEILLVSGCREVRSLDGLEVKREKVLEKDAAWRRLRELGVLKPRSV</sequence>
<feature type="compositionally biased region" description="Basic and acidic residues" evidence="3">
    <location>
        <begin position="196"/>
        <end position="213"/>
    </location>
</feature>
<feature type="compositionally biased region" description="Polar residues" evidence="3">
    <location>
        <begin position="40"/>
        <end position="67"/>
    </location>
</feature>
<dbReference type="GO" id="GO:0035591">
    <property type="term" value="F:signaling adaptor activity"/>
    <property type="evidence" value="ECO:0007669"/>
    <property type="project" value="TreeGrafter"/>
</dbReference>
<feature type="compositionally biased region" description="Basic and acidic residues" evidence="3">
    <location>
        <begin position="175"/>
        <end position="189"/>
    </location>
</feature>
<feature type="compositionally biased region" description="Polar residues" evidence="3">
    <location>
        <begin position="398"/>
        <end position="407"/>
    </location>
</feature>
<dbReference type="PANTHER" id="PTHR47566:SF1">
    <property type="entry name" value="PROTEIN NUD1"/>
    <property type="match status" value="1"/>
</dbReference>
<feature type="compositionally biased region" description="Acidic residues" evidence="3">
    <location>
        <begin position="631"/>
        <end position="641"/>
    </location>
</feature>
<dbReference type="OrthoDB" id="7451790at2759"/>
<feature type="compositionally biased region" description="Basic and acidic residues" evidence="3">
    <location>
        <begin position="941"/>
        <end position="953"/>
    </location>
</feature>
<dbReference type="PROSITE" id="PS51450">
    <property type="entry name" value="LRR"/>
    <property type="match status" value="5"/>
</dbReference>
<feature type="region of interest" description="Disordered" evidence="3">
    <location>
        <begin position="40"/>
        <end position="245"/>
    </location>
</feature>
<keyword evidence="2" id="KW-0677">Repeat</keyword>
<keyword evidence="1" id="KW-0433">Leucine-rich repeat</keyword>
<dbReference type="SMART" id="SM00369">
    <property type="entry name" value="LRR_TYP"/>
    <property type="match status" value="6"/>
</dbReference>
<feature type="compositionally biased region" description="Acidic residues" evidence="3">
    <location>
        <begin position="764"/>
        <end position="778"/>
    </location>
</feature>
<feature type="compositionally biased region" description="Polar residues" evidence="3">
    <location>
        <begin position="1026"/>
        <end position="1037"/>
    </location>
</feature>
<evidence type="ECO:0000256" key="3">
    <source>
        <dbReference type="SAM" id="MobiDB-lite"/>
    </source>
</evidence>
<feature type="compositionally biased region" description="Basic and acidic residues" evidence="3">
    <location>
        <begin position="388"/>
        <end position="397"/>
    </location>
</feature>
<feature type="compositionally biased region" description="Low complexity" evidence="3">
    <location>
        <begin position="781"/>
        <end position="796"/>
    </location>
</feature>
<proteinExistence type="predicted"/>
<dbReference type="InterPro" id="IPR003591">
    <property type="entry name" value="Leu-rich_rpt_typical-subtyp"/>
</dbReference>
<keyword evidence="5" id="KW-1185">Reference proteome</keyword>
<gene>
    <name evidence="4" type="ORF">K461DRAFT_313203</name>
</gene>
<feature type="compositionally biased region" description="Polar residues" evidence="3">
    <location>
        <begin position="136"/>
        <end position="147"/>
    </location>
</feature>
<dbReference type="GO" id="GO:1902412">
    <property type="term" value="P:regulation of mitotic cytokinesis"/>
    <property type="evidence" value="ECO:0007669"/>
    <property type="project" value="TreeGrafter"/>
</dbReference>
<evidence type="ECO:0000256" key="1">
    <source>
        <dbReference type="ARBA" id="ARBA00022614"/>
    </source>
</evidence>
<dbReference type="Proteomes" id="UP000799439">
    <property type="component" value="Unassembled WGS sequence"/>
</dbReference>
<feature type="region of interest" description="Disordered" evidence="3">
    <location>
        <begin position="752"/>
        <end position="824"/>
    </location>
</feature>
<feature type="compositionally biased region" description="Basic and acidic residues" evidence="3">
    <location>
        <begin position="812"/>
        <end position="824"/>
    </location>
</feature>